<protein>
    <submittedName>
        <fullName evidence="2">YDR132C</fullName>
    </submittedName>
</protein>
<dbReference type="PANTHER" id="PTHR31758:SF2">
    <property type="entry name" value="BTB_POZ DOMAIN-CONTAINING PROTEIN YLR108C"/>
    <property type="match status" value="1"/>
</dbReference>
<dbReference type="Proteomes" id="UP000422736">
    <property type="component" value="Chromosome 4"/>
</dbReference>
<evidence type="ECO:0000313" key="2">
    <source>
        <dbReference type="EMBL" id="QGN15935.1"/>
    </source>
</evidence>
<evidence type="ECO:0000313" key="3">
    <source>
        <dbReference type="Proteomes" id="UP000422736"/>
    </source>
</evidence>
<dbReference type="EMBL" id="CP015057">
    <property type="protein sequence ID" value="QGN15935.1"/>
    <property type="molecule type" value="Genomic_DNA"/>
</dbReference>
<proteinExistence type="predicted"/>
<reference evidence="2 3" key="2">
    <citation type="submission" date="2019-11" db="EMBL/GenBank/DDBJ databases">
        <authorList>
            <person name="Lu H."/>
        </authorList>
    </citation>
    <scope>NUCLEOTIDE SEQUENCE [LARGE SCALE GENOMIC DNA]</scope>
    <source>
        <strain evidence="2 3">FIM1</strain>
    </source>
</reference>
<dbReference type="SMART" id="SM00225">
    <property type="entry name" value="BTB"/>
    <property type="match status" value="1"/>
</dbReference>
<gene>
    <name evidence="2" type="ORF">FIM1_2633</name>
</gene>
<dbReference type="SUPFAM" id="SSF54695">
    <property type="entry name" value="POZ domain"/>
    <property type="match status" value="2"/>
</dbReference>
<dbReference type="PANTHER" id="PTHR31758">
    <property type="entry name" value="BTB/POZ DOMAIN-CONTAINING PROTEIN YLR108C"/>
    <property type="match status" value="1"/>
</dbReference>
<keyword evidence="3" id="KW-1185">Reference proteome</keyword>
<dbReference type="InterPro" id="IPR000210">
    <property type="entry name" value="BTB/POZ_dom"/>
</dbReference>
<sequence>MDIVDNSEPMIKIPELLPHENIYKIQVGSKLFKISGASLSSDGPSFFTDYFNAQKDSPQVLILDRSDRVFENIMNHLQGYPLSVLDERDFITLFLDSLYYRLPRLKRMLQKYDYYFINIGGKHFKFSKSLFDRPGDSPNYFNLLIDAMLVDVENVFHEKQMIRPPSHFIPFVTRSSVLFQEILNLLTDDDYVVPSHISISNLLKECKFYCLLNLQQRLIPHRITRNPFCKREEITMKLHHLRRTGIKLLAQDTDIKACEIRSDSESSEDLYLCPQKKRKLEASPAEWDMVSYQRPYVDKEPRDLIVQFDATEMTLFFNKRMKTIHVQVANENDCHILKNLLADINRKHNIEDSSFQFPQFQGYVFITCITMADLTVNGLPCKNLCSKIDEIKTNEQIFDFCNRDGMMPGLSLHVIGPSLWRIGVKDQHIILLPLKLNCISNLRQFNMNLQFL</sequence>
<organism evidence="2 3">
    <name type="scientific">Kluyveromyces marxianus</name>
    <name type="common">Yeast</name>
    <name type="synonym">Candida kefyr</name>
    <dbReference type="NCBI Taxonomy" id="4911"/>
    <lineage>
        <taxon>Eukaryota</taxon>
        <taxon>Fungi</taxon>
        <taxon>Dikarya</taxon>
        <taxon>Ascomycota</taxon>
        <taxon>Saccharomycotina</taxon>
        <taxon>Saccharomycetes</taxon>
        <taxon>Saccharomycetales</taxon>
        <taxon>Saccharomycetaceae</taxon>
        <taxon>Kluyveromyces</taxon>
    </lineage>
</organism>
<accession>A0ABX6EUB6</accession>
<feature type="domain" description="BTB" evidence="1">
    <location>
        <begin position="21"/>
        <end position="117"/>
    </location>
</feature>
<name>A0ABX6EUB6_KLUMA</name>
<evidence type="ECO:0000259" key="1">
    <source>
        <dbReference type="SMART" id="SM00225"/>
    </source>
</evidence>
<reference evidence="2 3" key="1">
    <citation type="submission" date="2016-03" db="EMBL/GenBank/DDBJ databases">
        <title>How can Kluyveromyces marxianus grow so fast - potential evolutionary course in Saccharomyces Complex revealed by comparative genomics.</title>
        <authorList>
            <person name="Mo W."/>
            <person name="Lu W."/>
            <person name="Yang X."/>
            <person name="Qi J."/>
            <person name="Lv H."/>
        </authorList>
    </citation>
    <scope>NUCLEOTIDE SEQUENCE [LARGE SCALE GENOMIC DNA]</scope>
    <source>
        <strain evidence="2 3">FIM1</strain>
    </source>
</reference>
<dbReference type="Gene3D" id="3.30.710.10">
    <property type="entry name" value="Potassium Channel Kv1.1, Chain A"/>
    <property type="match status" value="2"/>
</dbReference>
<dbReference type="InterPro" id="IPR011333">
    <property type="entry name" value="SKP1/BTB/POZ_sf"/>
</dbReference>